<keyword evidence="6" id="KW-0325">Glycoprotein</keyword>
<evidence type="ECO:0000313" key="9">
    <source>
        <dbReference type="Proteomes" id="UP000017836"/>
    </source>
</evidence>
<dbReference type="SUPFAM" id="SSF53335">
    <property type="entry name" value="S-adenosyl-L-methionine-dependent methyltransferases"/>
    <property type="match status" value="1"/>
</dbReference>
<keyword evidence="4 6" id="KW-0735">Signal-anchor</keyword>
<dbReference type="EMBL" id="KI392312">
    <property type="protein sequence ID" value="ERN17473.1"/>
    <property type="molecule type" value="Genomic_DNA"/>
</dbReference>
<feature type="compositionally biased region" description="Basic and acidic residues" evidence="7">
    <location>
        <begin position="59"/>
        <end position="92"/>
    </location>
</feature>
<dbReference type="HOGENOM" id="CLU_629075_0_0_1"/>
<evidence type="ECO:0000256" key="7">
    <source>
        <dbReference type="SAM" id="MobiDB-lite"/>
    </source>
</evidence>
<name>U5DAP2_AMBTC</name>
<evidence type="ECO:0000256" key="5">
    <source>
        <dbReference type="ARBA" id="ARBA00037847"/>
    </source>
</evidence>
<dbReference type="GO" id="GO:0012505">
    <property type="term" value="C:endomembrane system"/>
    <property type="evidence" value="ECO:0007669"/>
    <property type="project" value="UniProtKB-SubCell"/>
</dbReference>
<dbReference type="Gramene" id="ERN17473">
    <property type="protein sequence ID" value="ERN17473"/>
    <property type="gene ID" value="AMTR_s00059p00036110"/>
</dbReference>
<evidence type="ECO:0000256" key="3">
    <source>
        <dbReference type="ARBA" id="ARBA00022603"/>
    </source>
</evidence>
<evidence type="ECO:0000256" key="4">
    <source>
        <dbReference type="ARBA" id="ARBA00022968"/>
    </source>
</evidence>
<feature type="compositionally biased region" description="Polar residues" evidence="7">
    <location>
        <begin position="144"/>
        <end position="155"/>
    </location>
</feature>
<dbReference type="EC" id="2.1.1.-" evidence="6"/>
<keyword evidence="9" id="KW-1185">Reference proteome</keyword>
<dbReference type="OMA" id="CDEMENP"/>
<evidence type="ECO:0000256" key="1">
    <source>
        <dbReference type="ARBA" id="ARBA00004606"/>
    </source>
</evidence>
<dbReference type="AlphaFoldDB" id="U5DAP2"/>
<feature type="compositionally biased region" description="Basic and acidic residues" evidence="7">
    <location>
        <begin position="30"/>
        <end position="50"/>
    </location>
</feature>
<dbReference type="GO" id="GO:0032259">
    <property type="term" value="P:methylation"/>
    <property type="evidence" value="ECO:0007669"/>
    <property type="project" value="UniProtKB-KW"/>
</dbReference>
<dbReference type="PANTHER" id="PTHR10108:SF1102">
    <property type="entry name" value="METHYLTRANSFERASE PMT28-RELATED"/>
    <property type="match status" value="1"/>
</dbReference>
<dbReference type="InterPro" id="IPR004159">
    <property type="entry name" value="Put_SAM_MeTrfase"/>
</dbReference>
<gene>
    <name evidence="8" type="ORF">AMTR_s00059p00036110</name>
</gene>
<sequence>MALHRFGRYGKHRSPPLTRGFCLKLNSNVRKSEDGLPKQEEKIHNGDVDRSPNLTQNGKSKDGVNRGTTEKDVGEEGGKTKLDTEELEKLVAEDPDELLGDDDDDEGGKTQSEESQQELENEHENGGGAKEGKEESTGEEDATNDYTVEENNGSNDKGKKKKKITEPLFEPDTQYTWKLCRAKSGHNYIPCLDFEDANPRLQGHRHQERICPKTTPTCLVPLPDGYRLPLKWSESKSVIWFRNVAHPKLVALAKKQSWLRISGDNLTFPRNKSQLKGEASFGAVLFEKEVLTLCLGLKDDLIEYAQLALERGIPAIIAAMGSRRLPFSGGIFDAIHCGGCDVSWHSNGGKRLLEMNRILRPGGYFILSTSHDEVEHSEAMSTITASICWNILSHKTDDVSEVGVKIYQKPASNDIYELRRKKDPPLCDEMENPDAA</sequence>
<dbReference type="Pfam" id="PF03141">
    <property type="entry name" value="Methyltransf_29"/>
    <property type="match status" value="1"/>
</dbReference>
<feature type="compositionally biased region" description="Basic and acidic residues" evidence="7">
    <location>
        <begin position="120"/>
        <end position="136"/>
    </location>
</feature>
<dbReference type="PANTHER" id="PTHR10108">
    <property type="entry name" value="SAM-DEPENDENT METHYLTRANSFERASE"/>
    <property type="match status" value="1"/>
</dbReference>
<feature type="compositionally biased region" description="Acidic residues" evidence="7">
    <location>
        <begin position="93"/>
        <end position="106"/>
    </location>
</feature>
<reference evidence="9" key="1">
    <citation type="journal article" date="2013" name="Science">
        <title>The Amborella genome and the evolution of flowering plants.</title>
        <authorList>
            <consortium name="Amborella Genome Project"/>
        </authorList>
    </citation>
    <scope>NUCLEOTIDE SEQUENCE [LARGE SCALE GENOMIC DNA]</scope>
</reference>
<keyword evidence="3 6" id="KW-0489">Methyltransferase</keyword>
<dbReference type="Gene3D" id="3.40.50.150">
    <property type="entry name" value="Vaccinia Virus protein VP39"/>
    <property type="match status" value="1"/>
</dbReference>
<dbReference type="STRING" id="13333.U5DAP2"/>
<comment type="similarity">
    <text evidence="2 6">Belongs to the methyltransferase superfamily.</text>
</comment>
<dbReference type="Proteomes" id="UP000017836">
    <property type="component" value="Unassembled WGS sequence"/>
</dbReference>
<feature type="region of interest" description="Disordered" evidence="7">
    <location>
        <begin position="27"/>
        <end position="165"/>
    </location>
</feature>
<dbReference type="GO" id="GO:0008168">
    <property type="term" value="F:methyltransferase activity"/>
    <property type="evidence" value="ECO:0007669"/>
    <property type="project" value="UniProtKB-UniRule"/>
</dbReference>
<comment type="subcellular location">
    <subcellularLocation>
        <location evidence="5">Endomembrane system</location>
        <topology evidence="5">Single-pass membrane protein</topology>
    </subcellularLocation>
    <subcellularLocation>
        <location evidence="1 6">Membrane</location>
        <topology evidence="1 6">Single-pass type II membrane protein</topology>
    </subcellularLocation>
</comment>
<proteinExistence type="inferred from homology"/>
<dbReference type="GO" id="GO:0016020">
    <property type="term" value="C:membrane"/>
    <property type="evidence" value="ECO:0007669"/>
    <property type="project" value="UniProtKB-SubCell"/>
</dbReference>
<feature type="compositionally biased region" description="Basic residues" evidence="7">
    <location>
        <begin position="1"/>
        <end position="14"/>
    </location>
</feature>
<protein>
    <recommendedName>
        <fullName evidence="6">Methyltransferase</fullName>
        <ecNumber evidence="6">2.1.1.-</ecNumber>
    </recommendedName>
</protein>
<evidence type="ECO:0000256" key="6">
    <source>
        <dbReference type="RuleBase" id="RU366043"/>
    </source>
</evidence>
<dbReference type="InterPro" id="IPR029063">
    <property type="entry name" value="SAM-dependent_MTases_sf"/>
</dbReference>
<keyword evidence="6" id="KW-0808">Transferase</keyword>
<evidence type="ECO:0000256" key="2">
    <source>
        <dbReference type="ARBA" id="ARBA00008361"/>
    </source>
</evidence>
<accession>U5DAP2</accession>
<evidence type="ECO:0000313" key="8">
    <source>
        <dbReference type="EMBL" id="ERN17473.1"/>
    </source>
</evidence>
<dbReference type="eggNOG" id="ENOG502QRYM">
    <property type="taxonomic scope" value="Eukaryota"/>
</dbReference>
<organism evidence="8 9">
    <name type="scientific">Amborella trichopoda</name>
    <dbReference type="NCBI Taxonomy" id="13333"/>
    <lineage>
        <taxon>Eukaryota</taxon>
        <taxon>Viridiplantae</taxon>
        <taxon>Streptophyta</taxon>
        <taxon>Embryophyta</taxon>
        <taxon>Tracheophyta</taxon>
        <taxon>Spermatophyta</taxon>
        <taxon>Magnoliopsida</taxon>
        <taxon>Amborellales</taxon>
        <taxon>Amborellaceae</taxon>
        <taxon>Amborella</taxon>
    </lineage>
</organism>
<feature type="region of interest" description="Disordered" evidence="7">
    <location>
        <begin position="1"/>
        <end position="20"/>
    </location>
</feature>
<keyword evidence="4 6" id="KW-0812">Transmembrane</keyword>